<dbReference type="Proteomes" id="UP001245561">
    <property type="component" value="Unassembled WGS sequence"/>
</dbReference>
<dbReference type="EMBL" id="JARPYT010000012">
    <property type="protein sequence ID" value="MDT2637632.1"/>
    <property type="molecule type" value="Genomic_DNA"/>
</dbReference>
<dbReference type="RefSeq" id="WP_311800885.1">
    <property type="nucleotide sequence ID" value="NZ_JARPYS010000011.1"/>
</dbReference>
<dbReference type="Gene3D" id="3.90.1720.60">
    <property type="match status" value="1"/>
</dbReference>
<accession>A0AAW8TKL8</accession>
<gene>
    <name evidence="1" type="ORF">P7D36_09025</name>
</gene>
<proteinExistence type="predicted"/>
<evidence type="ECO:0000313" key="2">
    <source>
        <dbReference type="Proteomes" id="UP001245561"/>
    </source>
</evidence>
<name>A0AAW8TKL8_9ENTE</name>
<evidence type="ECO:0000313" key="1">
    <source>
        <dbReference type="EMBL" id="MDT2637632.1"/>
    </source>
</evidence>
<sequence length="169" mass="19137">MIEEKGLNHLKSLRNQSVGNRQCYALSAEYAGVMIGPDMGAGTKYDVLVRRGSIFSAADIGSAYQWPLYLWSVIEEPSYDDLVIGAIINWKRNAKVSEFFKAHKNFGHTGVIRGLENERIQTYEQNAESGEFVAEYDREFFDSDQIASICIPPDFEKGVMNIWQNGTFH</sequence>
<dbReference type="AlphaFoldDB" id="A0AAW8TKL8"/>
<organism evidence="1 2">
    <name type="scientific">Enterococcus dongliensis</name>
    <dbReference type="NCBI Taxonomy" id="2559925"/>
    <lineage>
        <taxon>Bacteria</taxon>
        <taxon>Bacillati</taxon>
        <taxon>Bacillota</taxon>
        <taxon>Bacilli</taxon>
        <taxon>Lactobacillales</taxon>
        <taxon>Enterococcaceae</taxon>
        <taxon>Enterococcus</taxon>
    </lineage>
</organism>
<protein>
    <submittedName>
        <fullName evidence="1">CHAP domain-containing protein</fullName>
    </submittedName>
</protein>
<comment type="caution">
    <text evidence="1">The sequence shown here is derived from an EMBL/GenBank/DDBJ whole genome shotgun (WGS) entry which is preliminary data.</text>
</comment>
<reference evidence="1" key="1">
    <citation type="submission" date="2023-03" db="EMBL/GenBank/DDBJ databases">
        <authorList>
            <person name="Shen W."/>
            <person name="Cai J."/>
        </authorList>
    </citation>
    <scope>NUCLEOTIDE SEQUENCE</scope>
    <source>
        <strain evidence="1">P55-2</strain>
    </source>
</reference>